<sequence>MLNTRSSMVSTDTTETAGIMLHLHIRLHLFKCGNMFCCFSSRDSEPALPAKLPDQPNSGSNVLNTFIPTEPPLIQTQPQRQDAMELSIMELRTGTMAEPTPTSTATSTSTPTATA</sequence>
<protein>
    <submittedName>
        <fullName evidence="2">Uncharacterized protein</fullName>
    </submittedName>
</protein>
<dbReference type="Proteomes" id="UP000277580">
    <property type="component" value="Unassembled WGS sequence"/>
</dbReference>
<organism evidence="2 3">
    <name type="scientific">Morchella conica CCBAS932</name>
    <dbReference type="NCBI Taxonomy" id="1392247"/>
    <lineage>
        <taxon>Eukaryota</taxon>
        <taxon>Fungi</taxon>
        <taxon>Dikarya</taxon>
        <taxon>Ascomycota</taxon>
        <taxon>Pezizomycotina</taxon>
        <taxon>Pezizomycetes</taxon>
        <taxon>Pezizales</taxon>
        <taxon>Morchellaceae</taxon>
        <taxon>Morchella</taxon>
    </lineage>
</organism>
<evidence type="ECO:0000313" key="3">
    <source>
        <dbReference type="Proteomes" id="UP000277580"/>
    </source>
</evidence>
<evidence type="ECO:0000313" key="2">
    <source>
        <dbReference type="EMBL" id="RPB14311.1"/>
    </source>
</evidence>
<feature type="region of interest" description="Disordered" evidence="1">
    <location>
        <begin position="46"/>
        <end position="79"/>
    </location>
</feature>
<gene>
    <name evidence="2" type="ORF">P167DRAFT_543855</name>
</gene>
<feature type="region of interest" description="Disordered" evidence="1">
    <location>
        <begin position="93"/>
        <end position="115"/>
    </location>
</feature>
<dbReference type="AlphaFoldDB" id="A0A3N4L165"/>
<proteinExistence type="predicted"/>
<keyword evidence="3" id="KW-1185">Reference proteome</keyword>
<evidence type="ECO:0000256" key="1">
    <source>
        <dbReference type="SAM" id="MobiDB-lite"/>
    </source>
</evidence>
<accession>A0A3N4L165</accession>
<dbReference type="InParanoid" id="A0A3N4L165"/>
<feature type="compositionally biased region" description="Low complexity" evidence="1">
    <location>
        <begin position="99"/>
        <end position="115"/>
    </location>
</feature>
<dbReference type="EMBL" id="ML119118">
    <property type="protein sequence ID" value="RPB14311.1"/>
    <property type="molecule type" value="Genomic_DNA"/>
</dbReference>
<reference evidence="2 3" key="1">
    <citation type="journal article" date="2018" name="Nat. Ecol. Evol.">
        <title>Pezizomycetes genomes reveal the molecular basis of ectomycorrhizal truffle lifestyle.</title>
        <authorList>
            <person name="Murat C."/>
            <person name="Payen T."/>
            <person name="Noel B."/>
            <person name="Kuo A."/>
            <person name="Morin E."/>
            <person name="Chen J."/>
            <person name="Kohler A."/>
            <person name="Krizsan K."/>
            <person name="Balestrini R."/>
            <person name="Da Silva C."/>
            <person name="Montanini B."/>
            <person name="Hainaut M."/>
            <person name="Levati E."/>
            <person name="Barry K.W."/>
            <person name="Belfiori B."/>
            <person name="Cichocki N."/>
            <person name="Clum A."/>
            <person name="Dockter R.B."/>
            <person name="Fauchery L."/>
            <person name="Guy J."/>
            <person name="Iotti M."/>
            <person name="Le Tacon F."/>
            <person name="Lindquist E.A."/>
            <person name="Lipzen A."/>
            <person name="Malagnac F."/>
            <person name="Mello A."/>
            <person name="Molinier V."/>
            <person name="Miyauchi S."/>
            <person name="Poulain J."/>
            <person name="Riccioni C."/>
            <person name="Rubini A."/>
            <person name="Sitrit Y."/>
            <person name="Splivallo R."/>
            <person name="Traeger S."/>
            <person name="Wang M."/>
            <person name="Zifcakova L."/>
            <person name="Wipf D."/>
            <person name="Zambonelli A."/>
            <person name="Paolocci F."/>
            <person name="Nowrousian M."/>
            <person name="Ottonello S."/>
            <person name="Baldrian P."/>
            <person name="Spatafora J.W."/>
            <person name="Henrissat B."/>
            <person name="Nagy L.G."/>
            <person name="Aury J.M."/>
            <person name="Wincker P."/>
            <person name="Grigoriev I.V."/>
            <person name="Bonfante P."/>
            <person name="Martin F.M."/>
        </authorList>
    </citation>
    <scope>NUCLEOTIDE SEQUENCE [LARGE SCALE GENOMIC DNA]</scope>
    <source>
        <strain evidence="2 3">CCBAS932</strain>
    </source>
</reference>
<feature type="compositionally biased region" description="Polar residues" evidence="1">
    <location>
        <begin position="55"/>
        <end position="67"/>
    </location>
</feature>
<name>A0A3N4L165_9PEZI</name>